<proteinExistence type="predicted"/>
<feature type="region of interest" description="Disordered" evidence="1">
    <location>
        <begin position="1"/>
        <end position="137"/>
    </location>
</feature>
<feature type="compositionally biased region" description="Basic residues" evidence="1">
    <location>
        <begin position="38"/>
        <end position="52"/>
    </location>
</feature>
<feature type="region of interest" description="Disordered" evidence="1">
    <location>
        <begin position="164"/>
        <end position="190"/>
    </location>
</feature>
<dbReference type="Proteomes" id="UP000299102">
    <property type="component" value="Unassembled WGS sequence"/>
</dbReference>
<protein>
    <submittedName>
        <fullName evidence="2">Uncharacterized protein</fullName>
    </submittedName>
</protein>
<feature type="compositionally biased region" description="Basic and acidic residues" evidence="1">
    <location>
        <begin position="164"/>
        <end position="173"/>
    </location>
</feature>
<name>A0A4C1WSJ1_EUMVA</name>
<evidence type="ECO:0000313" key="3">
    <source>
        <dbReference type="Proteomes" id="UP000299102"/>
    </source>
</evidence>
<comment type="caution">
    <text evidence="2">The sequence shown here is derived from an EMBL/GenBank/DDBJ whole genome shotgun (WGS) entry which is preliminary data.</text>
</comment>
<feature type="compositionally biased region" description="Polar residues" evidence="1">
    <location>
        <begin position="99"/>
        <end position="110"/>
    </location>
</feature>
<dbReference type="AlphaFoldDB" id="A0A4C1WSJ1"/>
<feature type="compositionally biased region" description="Basic and acidic residues" evidence="1">
    <location>
        <begin position="53"/>
        <end position="65"/>
    </location>
</feature>
<accession>A0A4C1WSJ1</accession>
<feature type="compositionally biased region" description="Pro residues" evidence="1">
    <location>
        <begin position="23"/>
        <end position="35"/>
    </location>
</feature>
<organism evidence="2 3">
    <name type="scientific">Eumeta variegata</name>
    <name type="common">Bagworm moth</name>
    <name type="synonym">Eumeta japonica</name>
    <dbReference type="NCBI Taxonomy" id="151549"/>
    <lineage>
        <taxon>Eukaryota</taxon>
        <taxon>Metazoa</taxon>
        <taxon>Ecdysozoa</taxon>
        <taxon>Arthropoda</taxon>
        <taxon>Hexapoda</taxon>
        <taxon>Insecta</taxon>
        <taxon>Pterygota</taxon>
        <taxon>Neoptera</taxon>
        <taxon>Endopterygota</taxon>
        <taxon>Lepidoptera</taxon>
        <taxon>Glossata</taxon>
        <taxon>Ditrysia</taxon>
        <taxon>Tineoidea</taxon>
        <taxon>Psychidae</taxon>
        <taxon>Oiketicinae</taxon>
        <taxon>Eumeta</taxon>
    </lineage>
</organism>
<evidence type="ECO:0000313" key="2">
    <source>
        <dbReference type="EMBL" id="GBP53105.1"/>
    </source>
</evidence>
<dbReference type="EMBL" id="BGZK01000615">
    <property type="protein sequence ID" value="GBP53105.1"/>
    <property type="molecule type" value="Genomic_DNA"/>
</dbReference>
<gene>
    <name evidence="2" type="ORF">EVAR_43391_1</name>
</gene>
<keyword evidence="3" id="KW-1185">Reference proteome</keyword>
<reference evidence="2 3" key="1">
    <citation type="journal article" date="2019" name="Commun. Biol.">
        <title>The bagworm genome reveals a unique fibroin gene that provides high tensile strength.</title>
        <authorList>
            <person name="Kono N."/>
            <person name="Nakamura H."/>
            <person name="Ohtoshi R."/>
            <person name="Tomita M."/>
            <person name="Numata K."/>
            <person name="Arakawa K."/>
        </authorList>
    </citation>
    <scope>NUCLEOTIDE SEQUENCE [LARGE SCALE GENOMIC DNA]</scope>
</reference>
<evidence type="ECO:0000256" key="1">
    <source>
        <dbReference type="SAM" id="MobiDB-lite"/>
    </source>
</evidence>
<sequence>MRKRTDALTQIKQRPRHAAEPAGPAPPAPPAPAPARPALKRRTSARAVRRFKRETPPRDKRRARDGGAAGGGPRRRRKLDCRPDSRRARACAVEDATGATASSVTRTSGHFASPKGEAHEGVNQPGGRPPARPAPATLSPAEVHRLLYIFIFRHAEDMATVPERRGAVQRDADSGAGRAADGHQPRLSARLPRRRALRPAGARAGRRAHAALRGLRHRARAAVSPAAAPLGAPAPRSVGARWRRTTAPAIPDLRPYQSVTYGPTVKPCTDTHYRWPSITVMLRLRKRNRMLTADTRNIKAGPGARVASSGVNN</sequence>